<dbReference type="Pfam" id="PF18766">
    <property type="entry name" value="SWI2_SNF2"/>
    <property type="match status" value="1"/>
</dbReference>
<protein>
    <recommendedName>
        <fullName evidence="11">Type I restriction enzyme endonuclease subunit</fullName>
        <shortName evidence="11">R protein</shortName>
        <ecNumber evidence="11">3.1.21.3</ecNumber>
    </recommendedName>
</protein>
<evidence type="ECO:0000313" key="13">
    <source>
        <dbReference type="EMBL" id="WYM97426.1"/>
    </source>
</evidence>
<dbReference type="InterPro" id="IPR051268">
    <property type="entry name" value="Type-I_R_enzyme_R_subunit"/>
</dbReference>
<keyword evidence="5 11" id="KW-0547">Nucleotide-binding</keyword>
<comment type="function">
    <text evidence="11">Subunit R is required for both nuclease and ATPase activities, but not for modification.</text>
</comment>
<evidence type="ECO:0000256" key="3">
    <source>
        <dbReference type="ARBA" id="ARBA00011296"/>
    </source>
</evidence>
<dbReference type="Gene3D" id="3.40.50.300">
    <property type="entry name" value="P-loop containing nucleotide triphosphate hydrolases"/>
    <property type="match status" value="2"/>
</dbReference>
<comment type="similarity">
    <text evidence="2 11">Belongs to the HsdR family.</text>
</comment>
<evidence type="ECO:0000256" key="8">
    <source>
        <dbReference type="ARBA" id="ARBA00022801"/>
    </source>
</evidence>
<keyword evidence="8 11" id="KW-0378">Hydrolase</keyword>
<keyword evidence="10 11" id="KW-0238">DNA-binding</keyword>
<keyword evidence="7 13" id="KW-0255">Endonuclease</keyword>
<organism evidence="13 14">
    <name type="scientific">Metamycoplasma faucium</name>
    <dbReference type="NCBI Taxonomy" id="56142"/>
    <lineage>
        <taxon>Bacteria</taxon>
        <taxon>Bacillati</taxon>
        <taxon>Mycoplasmatota</taxon>
        <taxon>Mycoplasmoidales</taxon>
        <taxon>Metamycoplasmataceae</taxon>
        <taxon>Metamycoplasma</taxon>
    </lineage>
</organism>
<dbReference type="InterPro" id="IPR004473">
    <property type="entry name" value="Restrct_endonuc_typeI_HsdR"/>
</dbReference>
<gene>
    <name evidence="13" type="ORF">LQ356_00810</name>
</gene>
<dbReference type="InterPro" id="IPR014001">
    <property type="entry name" value="Helicase_ATP-bd"/>
</dbReference>
<sequence length="1039" mass="121564">MKKQIVIANQNESTVIGEFIPKNNASDKYQSEANLEKEFIEKLVSQGYEYASHIKNEKELLKNLRIKIEKLNDYKFSDNEWDTLCKDYLIKPNDSIENRSEKIQKDNIFTLLCDDGKNKNIKILDINNINKNFLQVINQYSATNEEKGRHTIYDVTILVNGLPLVHIELKKRGVILKEAFNQINRYQRDTFLNTLFEYVQIFVISSGTETKYYSNTTRIRSIKEKDNSNKKTKTSNSFEFTSFWADAKNNTIHDLIDFTETFFSRYTLLNIICKYCVFTSEKMLMVLRPYQIVAAERVLNKISYSLLKPEILGTPKAGGFIWHTTGSGKTLTSFKIATLASSLPQIDKVIFIVDRKDLDYQTMQEYNKFQKGAADSVSRSKQLESKLNINFDVNIVITTIQKMAIFVKKHKGNNPIFNKNVVLIFDECHRSQFGSLNKTILNAFKNHIAFGFTGTPIMQINSNIKDNFRRKITTEDIFGDLLHSYTITKAIHDGNVLPFKIDYVGKARIKENEDINEKVSSINEDEVYLSDKRISGIVKYVLEKYDAKTRRNENVSIRIDENTKKVVKGFNSIFACDSISAAKKYYLEFKNQQSNLSNDKKLKVALIYSYIQNESEEDAEAGLLDENNDNLEGLDKSSRDFLDSAISDYNKMFNTSFSTSQKDGFNDYYKDLSRRLKNRDVDIVIVVNMFLTGFDAPTLNTLWVDKKLKYHGLIQAFSRTNRILNAVKKWGNIITFRNTEKDFDKAILIFSDGISKDEKIYKIYDFDYYYKGKSKKGEINNQENYLSIIQKIKDYYQKIMFDSKEEILELATEEDKKNFVNTYSAYLRMKNLLKGFDEFLEAEQISERQEQQYQSKYADLRDEFYQLRKAEQASILEDVEFEYELIKSTEVNVNYIINLISKKLINESKNKEEVIDIINYDIVSSFGMRKKKDLIEEFIRTLVIDKNTDVYKEWGLFNQDKQNEELEIIITKYSLLENETKLFIQNAFKYNEINKIGEKYNNIFNKKEYPIFSEETHSKKEKVFDILKEHFDKFNPTFN</sequence>
<evidence type="ECO:0000259" key="12">
    <source>
        <dbReference type="PROSITE" id="PS51192"/>
    </source>
</evidence>
<dbReference type="Proteomes" id="UP001622612">
    <property type="component" value="Chromosome"/>
</dbReference>
<evidence type="ECO:0000256" key="1">
    <source>
        <dbReference type="ARBA" id="ARBA00000851"/>
    </source>
</evidence>
<dbReference type="Gene3D" id="3.90.1570.50">
    <property type="match status" value="2"/>
</dbReference>
<dbReference type="EMBL" id="CP088155">
    <property type="protein sequence ID" value="WYM97426.1"/>
    <property type="molecule type" value="Genomic_DNA"/>
</dbReference>
<evidence type="ECO:0000313" key="14">
    <source>
        <dbReference type="Proteomes" id="UP001622612"/>
    </source>
</evidence>
<dbReference type="PROSITE" id="PS51192">
    <property type="entry name" value="HELICASE_ATP_BIND_1"/>
    <property type="match status" value="1"/>
</dbReference>
<evidence type="ECO:0000256" key="11">
    <source>
        <dbReference type="RuleBase" id="RU364115"/>
    </source>
</evidence>
<evidence type="ECO:0000256" key="5">
    <source>
        <dbReference type="ARBA" id="ARBA00022741"/>
    </source>
</evidence>
<dbReference type="NCBIfam" id="TIGR00348">
    <property type="entry name" value="hsdR"/>
    <property type="match status" value="1"/>
</dbReference>
<dbReference type="EC" id="3.1.21.3" evidence="11"/>
<keyword evidence="4" id="KW-0540">Nuclease</keyword>
<dbReference type="CDD" id="cd22332">
    <property type="entry name" value="HsdR_N"/>
    <property type="match status" value="1"/>
</dbReference>
<evidence type="ECO:0000256" key="2">
    <source>
        <dbReference type="ARBA" id="ARBA00008598"/>
    </source>
</evidence>
<dbReference type="Pfam" id="PF04313">
    <property type="entry name" value="HSDR_N"/>
    <property type="match status" value="1"/>
</dbReference>
<proteinExistence type="inferred from homology"/>
<keyword evidence="14" id="KW-1185">Reference proteome</keyword>
<keyword evidence="9 11" id="KW-0067">ATP-binding</keyword>
<dbReference type="RefSeq" id="WP_405311857.1">
    <property type="nucleotide sequence ID" value="NZ_CP088155.1"/>
</dbReference>
<dbReference type="InterPro" id="IPR055180">
    <property type="entry name" value="HsdR_RecA-like_helicase_dom_2"/>
</dbReference>
<evidence type="ECO:0000256" key="10">
    <source>
        <dbReference type="ARBA" id="ARBA00023125"/>
    </source>
</evidence>
<dbReference type="PANTHER" id="PTHR30195:SF16">
    <property type="entry name" value="TYPE I RESTRICTION ENZYME ENDONUCLEASE SUBUNIT"/>
    <property type="match status" value="1"/>
</dbReference>
<dbReference type="InterPro" id="IPR027417">
    <property type="entry name" value="P-loop_NTPase"/>
</dbReference>
<dbReference type="CDD" id="cd18030">
    <property type="entry name" value="DEXHc_RE_I_HsdR"/>
    <property type="match status" value="1"/>
</dbReference>
<dbReference type="InterPro" id="IPR022625">
    <property type="entry name" value="TypeI_RM_Rsu_C"/>
</dbReference>
<dbReference type="Gene3D" id="1.20.58.2040">
    <property type="match status" value="1"/>
</dbReference>
<keyword evidence="6 11" id="KW-0680">Restriction system</keyword>
<evidence type="ECO:0000256" key="6">
    <source>
        <dbReference type="ARBA" id="ARBA00022747"/>
    </source>
</evidence>
<dbReference type="SUPFAM" id="SSF52540">
    <property type="entry name" value="P-loop containing nucleoside triphosphate hydrolases"/>
    <property type="match status" value="2"/>
</dbReference>
<comment type="catalytic activity">
    <reaction evidence="1 11">
        <text>Endonucleolytic cleavage of DNA to give random double-stranded fragments with terminal 5'-phosphates, ATP is simultaneously hydrolyzed.</text>
        <dbReference type="EC" id="3.1.21.3"/>
    </reaction>
</comment>
<dbReference type="InterPro" id="IPR007409">
    <property type="entry name" value="Restrct_endonuc_type1_HsdR_N"/>
</dbReference>
<dbReference type="InterPro" id="IPR040980">
    <property type="entry name" value="SWI2_SNF2"/>
</dbReference>
<evidence type="ECO:0000256" key="7">
    <source>
        <dbReference type="ARBA" id="ARBA00022759"/>
    </source>
</evidence>
<dbReference type="Pfam" id="PF22679">
    <property type="entry name" value="T1R_D3-like"/>
    <property type="match status" value="1"/>
</dbReference>
<dbReference type="PANTHER" id="PTHR30195">
    <property type="entry name" value="TYPE I SITE-SPECIFIC DEOXYRIBONUCLEASE PROTEIN SUBUNIT M AND R"/>
    <property type="match status" value="1"/>
</dbReference>
<name>A0ABZ2TS93_9BACT</name>
<dbReference type="CDD" id="cd18800">
    <property type="entry name" value="SF2_C_EcoR124I-like"/>
    <property type="match status" value="1"/>
</dbReference>
<reference evidence="13" key="1">
    <citation type="submission" date="2021-11" db="EMBL/GenBank/DDBJ databases">
        <title>The first genome sequence of unculturable Mycoplasma faucium obtained by de novo assembly of metagenomic reads.</title>
        <authorList>
            <person name="Sabat A.J."/>
            <person name="Bathoorn E."/>
            <person name="Akkerboom V."/>
            <person name="Friedrich A.W."/>
        </authorList>
    </citation>
    <scope>NUCLEOTIDE SEQUENCE [LARGE SCALE GENOMIC DNA]</scope>
    <source>
        <strain evidence="13">UMCG-MFM1</strain>
    </source>
</reference>
<dbReference type="SMART" id="SM00487">
    <property type="entry name" value="DEXDc"/>
    <property type="match status" value="1"/>
</dbReference>
<comment type="subunit">
    <text evidence="3 11">The type I restriction/modification system is composed of three polypeptides R, M and S.</text>
</comment>
<dbReference type="GO" id="GO:0004519">
    <property type="term" value="F:endonuclease activity"/>
    <property type="evidence" value="ECO:0007669"/>
    <property type="project" value="UniProtKB-KW"/>
</dbReference>
<feature type="domain" description="Helicase ATP-binding" evidence="12">
    <location>
        <begin position="310"/>
        <end position="474"/>
    </location>
</feature>
<evidence type="ECO:0000256" key="9">
    <source>
        <dbReference type="ARBA" id="ARBA00022840"/>
    </source>
</evidence>
<dbReference type="Pfam" id="PF12008">
    <property type="entry name" value="EcoR124_C"/>
    <property type="match status" value="1"/>
</dbReference>
<accession>A0ABZ2TS93</accession>
<evidence type="ECO:0000256" key="4">
    <source>
        <dbReference type="ARBA" id="ARBA00022722"/>
    </source>
</evidence>